<dbReference type="InterPro" id="IPR026960">
    <property type="entry name" value="RVT-Znf"/>
</dbReference>
<dbReference type="AlphaFoldDB" id="A0A5C7H0P0"/>
<dbReference type="InterPro" id="IPR036397">
    <property type="entry name" value="RNaseH_sf"/>
</dbReference>
<comment type="caution">
    <text evidence="3">The sequence shown here is derived from an EMBL/GenBank/DDBJ whole genome shotgun (WGS) entry which is preliminary data.</text>
</comment>
<dbReference type="Proteomes" id="UP000323000">
    <property type="component" value="Chromosome 11"/>
</dbReference>
<dbReference type="InterPro" id="IPR052929">
    <property type="entry name" value="RNase_H-like_EbsB-rel"/>
</dbReference>
<dbReference type="Pfam" id="PF13456">
    <property type="entry name" value="RVT_3"/>
    <property type="match status" value="1"/>
</dbReference>
<dbReference type="GO" id="GO:0004523">
    <property type="term" value="F:RNA-DNA hybrid ribonuclease activity"/>
    <property type="evidence" value="ECO:0007669"/>
    <property type="project" value="InterPro"/>
</dbReference>
<evidence type="ECO:0000313" key="3">
    <source>
        <dbReference type="EMBL" id="TXG50387.1"/>
    </source>
</evidence>
<dbReference type="InterPro" id="IPR002156">
    <property type="entry name" value="RNaseH_domain"/>
</dbReference>
<feature type="domain" description="RNase H type-1" evidence="1">
    <location>
        <begin position="284"/>
        <end position="406"/>
    </location>
</feature>
<dbReference type="InterPro" id="IPR044730">
    <property type="entry name" value="RNase_H-like_dom_plant"/>
</dbReference>
<dbReference type="PANTHER" id="PTHR47074:SF11">
    <property type="entry name" value="REVERSE TRANSCRIPTASE-LIKE PROTEIN"/>
    <property type="match status" value="1"/>
</dbReference>
<gene>
    <name evidence="3" type="ORF">EZV62_022911</name>
</gene>
<proteinExistence type="predicted"/>
<sequence length="438" mass="48584">MRFEDSLILMVSGGRTSSAPSNVSVQKVLDSVDLKNVVVSELCHPSGAWNSELIRNSFLPDDASLILSLPRLSPAQDDSLCWHFDKRGFYTVRSGYKVALDLKKGIGSSSMQLSPWWRFLWKCNIPNKCKIFFWKAFNGWLPTFATLARRRVDVVDYCQVCNDDSESITHILWSCNSAVEVWRQLLGDDVIQRIVVSDFPSIILSLWRSVDSVVFNLLIIGYWRLWTNRNSVVHGSAGWAAADMVTWIDNFANEFRLANELNHKEVLSHQPSWKTPKRGEFKINCDASFQLRSGKAGVGVIIRDYKGSAIAARSSPVLCCSSVEMLEAQACLEGIHLAIDIGVSGVIIESDAASVIQLLSDQTVPRTELGAIIHTSLALGASVNLLSYVAVRREANSVAHCIAQHALSLDSPVVWFEEMPPDIARLVRGDSPTSVCPF</sequence>
<feature type="domain" description="Reverse transcriptase zinc-binding" evidence="2">
    <location>
        <begin position="90"/>
        <end position="182"/>
    </location>
</feature>
<evidence type="ECO:0000313" key="4">
    <source>
        <dbReference type="Proteomes" id="UP000323000"/>
    </source>
</evidence>
<reference evidence="4" key="1">
    <citation type="journal article" date="2019" name="Gigascience">
        <title>De novo genome assembly of the endangered Acer yangbiense, a plant species with extremely small populations endemic to Yunnan Province, China.</title>
        <authorList>
            <person name="Yang J."/>
            <person name="Wariss H.M."/>
            <person name="Tao L."/>
            <person name="Zhang R."/>
            <person name="Yun Q."/>
            <person name="Hollingsworth P."/>
            <person name="Dao Z."/>
            <person name="Luo G."/>
            <person name="Guo H."/>
            <person name="Ma Y."/>
            <person name="Sun W."/>
        </authorList>
    </citation>
    <scope>NUCLEOTIDE SEQUENCE [LARGE SCALE GENOMIC DNA]</scope>
    <source>
        <strain evidence="4">cv. Malutang</strain>
    </source>
</reference>
<dbReference type="SUPFAM" id="SSF53098">
    <property type="entry name" value="Ribonuclease H-like"/>
    <property type="match status" value="1"/>
</dbReference>
<evidence type="ECO:0008006" key="5">
    <source>
        <dbReference type="Google" id="ProtNLM"/>
    </source>
</evidence>
<organism evidence="3 4">
    <name type="scientific">Acer yangbiense</name>
    <dbReference type="NCBI Taxonomy" id="1000413"/>
    <lineage>
        <taxon>Eukaryota</taxon>
        <taxon>Viridiplantae</taxon>
        <taxon>Streptophyta</taxon>
        <taxon>Embryophyta</taxon>
        <taxon>Tracheophyta</taxon>
        <taxon>Spermatophyta</taxon>
        <taxon>Magnoliopsida</taxon>
        <taxon>eudicotyledons</taxon>
        <taxon>Gunneridae</taxon>
        <taxon>Pentapetalae</taxon>
        <taxon>rosids</taxon>
        <taxon>malvids</taxon>
        <taxon>Sapindales</taxon>
        <taxon>Sapindaceae</taxon>
        <taxon>Hippocastanoideae</taxon>
        <taxon>Acereae</taxon>
        <taxon>Acer</taxon>
    </lineage>
</organism>
<dbReference type="InterPro" id="IPR012337">
    <property type="entry name" value="RNaseH-like_sf"/>
</dbReference>
<protein>
    <recommendedName>
        <fullName evidence="5">RNase H type-1 domain-containing protein</fullName>
    </recommendedName>
</protein>
<dbReference type="EMBL" id="VAHF01000011">
    <property type="protein sequence ID" value="TXG50387.1"/>
    <property type="molecule type" value="Genomic_DNA"/>
</dbReference>
<name>A0A5C7H0P0_9ROSI</name>
<dbReference type="CDD" id="cd06222">
    <property type="entry name" value="RNase_H_like"/>
    <property type="match status" value="1"/>
</dbReference>
<dbReference type="Gene3D" id="3.30.420.10">
    <property type="entry name" value="Ribonuclease H-like superfamily/Ribonuclease H"/>
    <property type="match status" value="1"/>
</dbReference>
<evidence type="ECO:0000259" key="1">
    <source>
        <dbReference type="Pfam" id="PF13456"/>
    </source>
</evidence>
<accession>A0A5C7H0P0</accession>
<keyword evidence="4" id="KW-1185">Reference proteome</keyword>
<evidence type="ECO:0000259" key="2">
    <source>
        <dbReference type="Pfam" id="PF13966"/>
    </source>
</evidence>
<dbReference type="PANTHER" id="PTHR47074">
    <property type="entry name" value="BNAC02G40300D PROTEIN"/>
    <property type="match status" value="1"/>
</dbReference>
<dbReference type="OrthoDB" id="1721580at2759"/>
<dbReference type="Pfam" id="PF13966">
    <property type="entry name" value="zf-RVT"/>
    <property type="match status" value="1"/>
</dbReference>
<dbReference type="GO" id="GO:0003676">
    <property type="term" value="F:nucleic acid binding"/>
    <property type="evidence" value="ECO:0007669"/>
    <property type="project" value="InterPro"/>
</dbReference>